<keyword evidence="1" id="KW-1133">Transmembrane helix</keyword>
<keyword evidence="3" id="KW-1185">Reference proteome</keyword>
<proteinExistence type="predicted"/>
<reference evidence="2" key="2">
    <citation type="submission" date="2020-09" db="EMBL/GenBank/DDBJ databases">
        <authorList>
            <person name="Sun Q."/>
            <person name="Zhou Y."/>
        </authorList>
    </citation>
    <scope>NUCLEOTIDE SEQUENCE</scope>
    <source>
        <strain evidence="2">CGMCC 1.6333</strain>
    </source>
</reference>
<keyword evidence="1" id="KW-0472">Membrane</keyword>
<dbReference type="OrthoDB" id="2339428at2"/>
<evidence type="ECO:0000313" key="2">
    <source>
        <dbReference type="EMBL" id="GGM39820.1"/>
    </source>
</evidence>
<keyword evidence="1" id="KW-0812">Transmembrane</keyword>
<reference evidence="2" key="1">
    <citation type="journal article" date="2014" name="Int. J. Syst. Evol. Microbiol.">
        <title>Complete genome sequence of Corynebacterium casei LMG S-19264T (=DSM 44701T), isolated from a smear-ripened cheese.</title>
        <authorList>
            <consortium name="US DOE Joint Genome Institute (JGI-PGF)"/>
            <person name="Walter F."/>
            <person name="Albersmeier A."/>
            <person name="Kalinowski J."/>
            <person name="Ruckert C."/>
        </authorList>
    </citation>
    <scope>NUCLEOTIDE SEQUENCE</scope>
    <source>
        <strain evidence="2">CGMCC 1.6333</strain>
    </source>
</reference>
<feature type="transmembrane region" description="Helical" evidence="1">
    <location>
        <begin position="510"/>
        <end position="531"/>
    </location>
</feature>
<evidence type="ECO:0000313" key="3">
    <source>
        <dbReference type="Proteomes" id="UP000618460"/>
    </source>
</evidence>
<dbReference type="RefSeq" id="WP_117156236.1">
    <property type="nucleotide sequence ID" value="NZ_BMLG01000021.1"/>
</dbReference>
<dbReference type="CDD" id="cd10923">
    <property type="entry name" value="CE4_COG5298"/>
    <property type="match status" value="1"/>
</dbReference>
<dbReference type="EMBL" id="BMLG01000021">
    <property type="protein sequence ID" value="GGM39820.1"/>
    <property type="molecule type" value="Genomic_DNA"/>
</dbReference>
<protein>
    <recommendedName>
        <fullName evidence="4">DUF2334 domain-containing protein</fullName>
    </recommendedName>
</protein>
<organism evidence="2 3">
    <name type="scientific">Paraliobacillus quinghaiensis</name>
    <dbReference type="NCBI Taxonomy" id="470815"/>
    <lineage>
        <taxon>Bacteria</taxon>
        <taxon>Bacillati</taxon>
        <taxon>Bacillota</taxon>
        <taxon>Bacilli</taxon>
        <taxon>Bacillales</taxon>
        <taxon>Bacillaceae</taxon>
        <taxon>Paraliobacillus</taxon>
    </lineage>
</organism>
<dbReference type="AlphaFoldDB" id="A0A917WXZ3"/>
<dbReference type="InterPro" id="IPR018763">
    <property type="entry name" value="DUF2334"/>
</dbReference>
<evidence type="ECO:0000256" key="1">
    <source>
        <dbReference type="SAM" id="Phobius"/>
    </source>
</evidence>
<dbReference type="Pfam" id="PF10096">
    <property type="entry name" value="DUF2334"/>
    <property type="match status" value="1"/>
</dbReference>
<dbReference type="Proteomes" id="UP000618460">
    <property type="component" value="Unassembled WGS sequence"/>
</dbReference>
<sequence length="536" mass="61376">MILLSCFGFIFLPSYIQADELKKGDINVLIVSSSENKEISENERLLDMFISHFTSSISFVNSTEVDSSDFSKVTHLFYYGQLEEKLSDSLVQLLQIYSGTFVAIGHNIEQVSSRLPGIKVEGTVTGFEVFRTDDKEDSIIGDGYPVINITADDKEKFEVILSAKQNEQVYPLLMKQDNTYYYASNNLYPPYINLFADALHDVFEVAHNDFNQAYIRLEDIHPRVNADNLMQIALFLEKRNIPYMVAVTPVYVNPSTGEEFHLYENDELVQTLTYMQEHGASIILHSYTDQSNMGKTGSGFEFWDEEKNMPIYQNIKQETVYIDEKLKKGIHRLVDSDLYPLAFEAPHYALSQNGYKVVADYFSTYVGQVQLTDDDWQVMTESPYITYPTFLDGMMLLPETIRYVRYNDPVSFEEMIKSMQHAAVVRDGIISGFYHPFLGVDDLVKLVDEIESIPKIEWIDLKELDNSVQTDVFQISTNDGVIDIDRIIDDQSDLESESKVSWNILIKNHLNWVLIGAGAVVVMVLLSLVIFRKLRT</sequence>
<evidence type="ECO:0008006" key="4">
    <source>
        <dbReference type="Google" id="ProtNLM"/>
    </source>
</evidence>
<accession>A0A917WXZ3</accession>
<gene>
    <name evidence="2" type="ORF">GCM10011351_27450</name>
</gene>
<name>A0A917WXZ3_9BACI</name>
<comment type="caution">
    <text evidence="2">The sequence shown here is derived from an EMBL/GenBank/DDBJ whole genome shotgun (WGS) entry which is preliminary data.</text>
</comment>